<dbReference type="UniPathway" id="UPA00068"/>
<protein>
    <recommendedName>
        <fullName evidence="9">[LysW]-lysine/[LysW]-ornithine hydrolase</fullName>
        <ecNumber evidence="9">3.5.1.130</ecNumber>
    </recommendedName>
</protein>
<evidence type="ECO:0000256" key="2">
    <source>
        <dbReference type="ARBA" id="ARBA00022571"/>
    </source>
</evidence>
<feature type="binding site" evidence="9">
    <location>
        <position position="122"/>
    </location>
    <ligand>
        <name>Zn(2+)</name>
        <dbReference type="ChEBI" id="CHEBI:29105"/>
        <label>2</label>
    </ligand>
</feature>
<dbReference type="Pfam" id="PF07687">
    <property type="entry name" value="M20_dimer"/>
    <property type="match status" value="1"/>
</dbReference>
<dbReference type="PROSITE" id="PS00758">
    <property type="entry name" value="ARGE_DAPE_CPG2_1"/>
    <property type="match status" value="1"/>
</dbReference>
<evidence type="ECO:0000256" key="5">
    <source>
        <dbReference type="ARBA" id="ARBA00022801"/>
    </source>
</evidence>
<feature type="binding site" evidence="9">
    <location>
        <position position="67"/>
    </location>
    <ligand>
        <name>Zn(2+)</name>
        <dbReference type="ChEBI" id="CHEBI:29105"/>
        <label>1</label>
    </ligand>
</feature>
<feature type="binding site" evidence="9">
    <location>
        <position position="91"/>
    </location>
    <ligand>
        <name>Zn(2+)</name>
        <dbReference type="ChEBI" id="CHEBI:29105"/>
        <label>2</label>
    </ligand>
</feature>
<dbReference type="HAMAP" id="MF_01120">
    <property type="entry name" value="LysK"/>
    <property type="match status" value="1"/>
</dbReference>
<evidence type="ECO:0000256" key="1">
    <source>
        <dbReference type="ARBA" id="ARBA00022490"/>
    </source>
</evidence>
<dbReference type="NCBIfam" id="TIGR01902">
    <property type="entry name" value="dapE-lys-deAc"/>
    <property type="match status" value="1"/>
</dbReference>
<accession>F4G1B8</accession>
<dbReference type="GO" id="GO:0008270">
    <property type="term" value="F:zinc ion binding"/>
    <property type="evidence" value="ECO:0007669"/>
    <property type="project" value="UniProtKB-UniRule"/>
</dbReference>
<dbReference type="PANTHER" id="PTHR43808">
    <property type="entry name" value="ACETYLORNITHINE DEACETYLASE"/>
    <property type="match status" value="1"/>
</dbReference>
<gene>
    <name evidence="9" type="primary">lysK</name>
    <name evidence="11" type="ordered locus">Mcup_1903</name>
</gene>
<proteinExistence type="inferred from homology"/>
<evidence type="ECO:0000313" key="12">
    <source>
        <dbReference type="Proteomes" id="UP000007812"/>
    </source>
</evidence>
<keyword evidence="5 9" id="KW-0378">Hydrolase</keyword>
<comment type="pathway">
    <text evidence="9">Amino-acid biosynthesis; L-lysine biosynthesis via AAA pathway; L-lysine from L-alpha-aminoadipate (Thermus route): step 5/5.</text>
</comment>
<dbReference type="InterPro" id="IPR011650">
    <property type="entry name" value="Peptidase_M20_dimer"/>
</dbReference>
<dbReference type="Pfam" id="PF01546">
    <property type="entry name" value="Peptidase_M20"/>
    <property type="match status" value="1"/>
</dbReference>
<evidence type="ECO:0000256" key="9">
    <source>
        <dbReference type="HAMAP-Rule" id="MF_01120"/>
    </source>
</evidence>
<comment type="catalytic activity">
    <reaction evidence="9">
        <text>[amino-group carrier protein]-C-terminal-gamma-(L-ornithyl)-L-glutamate + H2O = [amino-group carrier protein]-C-terminal-L-glutamate + L-ornithine</text>
        <dbReference type="Rhea" id="RHEA:52676"/>
        <dbReference type="Rhea" id="RHEA-COMP:9693"/>
        <dbReference type="Rhea" id="RHEA-COMP:13328"/>
        <dbReference type="ChEBI" id="CHEBI:15377"/>
        <dbReference type="ChEBI" id="CHEBI:46911"/>
        <dbReference type="ChEBI" id="CHEBI:78525"/>
        <dbReference type="ChEBI" id="CHEBI:136763"/>
        <dbReference type="EC" id="3.5.1.132"/>
    </reaction>
</comment>
<dbReference type="STRING" id="1006006.Mcup_1903"/>
<comment type="cofactor">
    <cofactor evidence="9">
        <name>Zn(2+)</name>
        <dbReference type="ChEBI" id="CHEBI:29105"/>
    </cofactor>
    <cofactor evidence="9">
        <name>Co(2+)</name>
        <dbReference type="ChEBI" id="CHEBI:48828"/>
    </cofactor>
    <text evidence="9">Binds 2 Zn(2+) or Co(2+) ions per subunit.</text>
</comment>
<comment type="subcellular location">
    <subcellularLocation>
        <location evidence="9">Cytoplasm</location>
    </subcellularLocation>
</comment>
<dbReference type="GO" id="GO:0019878">
    <property type="term" value="P:lysine biosynthetic process via aminoadipic acid"/>
    <property type="evidence" value="ECO:0007669"/>
    <property type="project" value="UniProtKB-UniRule"/>
</dbReference>
<dbReference type="PANTHER" id="PTHR43808:SF28">
    <property type="entry name" value="[LYSW]-LYSINE_[LYSW]-ORNITHINE HYDROLASE"/>
    <property type="match status" value="1"/>
</dbReference>
<reference evidence="11 12" key="1">
    <citation type="journal article" date="2011" name="J. Bacteriol.">
        <title>Complete genome sequence of Metallosphaera cuprina, a metal sulfide-oxidizing archaeon from a hot spring.</title>
        <authorList>
            <person name="Liu L.J."/>
            <person name="You X.Y."/>
            <person name="Zheng H."/>
            <person name="Wang S."/>
            <person name="Jiang C.Y."/>
            <person name="Liu S.J."/>
        </authorList>
    </citation>
    <scope>NUCLEOTIDE SEQUENCE [LARGE SCALE GENOMIC DNA]</scope>
    <source>
        <strain evidence="11 12">Ar-4</strain>
    </source>
</reference>
<dbReference type="Gene3D" id="3.30.70.360">
    <property type="match status" value="1"/>
</dbReference>
<dbReference type="PATRIC" id="fig|1006006.8.peg.1907"/>
<keyword evidence="6 9" id="KW-0862">Zinc</keyword>
<comment type="catalytic activity">
    <reaction evidence="9">
        <text>[amino-group carrier protein]-C-terminal-gamma-(L-lysyl)-L-glutamate + H2O = [amino-group carrier protein]-C-terminal-L-glutamate + L-lysine</text>
        <dbReference type="Rhea" id="RHEA:48684"/>
        <dbReference type="Rhea" id="RHEA-COMP:9693"/>
        <dbReference type="Rhea" id="RHEA-COMP:9715"/>
        <dbReference type="ChEBI" id="CHEBI:15377"/>
        <dbReference type="ChEBI" id="CHEBI:32551"/>
        <dbReference type="ChEBI" id="CHEBI:78525"/>
        <dbReference type="ChEBI" id="CHEBI:78526"/>
        <dbReference type="EC" id="3.5.1.130"/>
    </reaction>
</comment>
<dbReference type="Gene3D" id="3.40.630.10">
    <property type="entry name" value="Zn peptidases"/>
    <property type="match status" value="1"/>
</dbReference>
<dbReference type="GO" id="GO:0005737">
    <property type="term" value="C:cytoplasm"/>
    <property type="evidence" value="ECO:0007669"/>
    <property type="project" value="UniProtKB-SubCell"/>
</dbReference>
<evidence type="ECO:0000313" key="11">
    <source>
        <dbReference type="EMBL" id="AEB96005.1"/>
    </source>
</evidence>
<feature type="binding site" evidence="9">
    <location>
        <position position="145"/>
    </location>
    <ligand>
        <name>Zn(2+)</name>
        <dbReference type="ChEBI" id="CHEBI:29105"/>
        <label>1</label>
    </ligand>
</feature>
<keyword evidence="2 9" id="KW-0055">Arginine biosynthesis</keyword>
<dbReference type="GO" id="GO:0042450">
    <property type="term" value="P:L-arginine biosynthetic process via ornithine"/>
    <property type="evidence" value="ECO:0007669"/>
    <property type="project" value="UniProtKB-UniRule"/>
</dbReference>
<feature type="binding site" evidence="9">
    <location>
        <position position="316"/>
    </location>
    <ligand>
        <name>Zn(2+)</name>
        <dbReference type="ChEBI" id="CHEBI:29105"/>
        <label>2</label>
    </ligand>
</feature>
<dbReference type="EMBL" id="CP002656">
    <property type="protein sequence ID" value="AEB96005.1"/>
    <property type="molecule type" value="Genomic_DNA"/>
</dbReference>
<dbReference type="InterPro" id="IPR001261">
    <property type="entry name" value="ArgE/DapE_CS"/>
</dbReference>
<dbReference type="GeneID" id="10494091"/>
<evidence type="ECO:0000256" key="3">
    <source>
        <dbReference type="ARBA" id="ARBA00022605"/>
    </source>
</evidence>
<dbReference type="NCBIfam" id="NF001747">
    <property type="entry name" value="PRK00466.1"/>
    <property type="match status" value="1"/>
</dbReference>
<dbReference type="EC" id="3.5.1.130" evidence="9"/>
<dbReference type="AlphaFoldDB" id="F4G1B8"/>
<organism evidence="11 12">
    <name type="scientific">Metallosphaera cuprina (strain Ar-4)</name>
    <dbReference type="NCBI Taxonomy" id="1006006"/>
    <lineage>
        <taxon>Archaea</taxon>
        <taxon>Thermoproteota</taxon>
        <taxon>Thermoprotei</taxon>
        <taxon>Sulfolobales</taxon>
        <taxon>Sulfolobaceae</taxon>
        <taxon>Metallosphaera</taxon>
    </lineage>
</organism>
<keyword evidence="4 9" id="KW-0479">Metal-binding</keyword>
<keyword evidence="12" id="KW-1185">Reference proteome</keyword>
<dbReference type="PROSITE" id="PS00759">
    <property type="entry name" value="ARGE_DAPE_CPG2_2"/>
    <property type="match status" value="1"/>
</dbReference>
<comment type="similarity">
    <text evidence="9">Belongs to the peptidase M20A family. LysK subfamily.</text>
</comment>
<feature type="active site" description="Proton acceptor" evidence="9">
    <location>
        <position position="121"/>
    </location>
</feature>
<feature type="binding site" evidence="9">
    <location>
        <position position="91"/>
    </location>
    <ligand>
        <name>Zn(2+)</name>
        <dbReference type="ChEBI" id="CHEBI:29105"/>
        <label>1</label>
    </ligand>
</feature>
<dbReference type="SUPFAM" id="SSF55031">
    <property type="entry name" value="Bacterial exopeptidase dimerisation domain"/>
    <property type="match status" value="1"/>
</dbReference>
<dbReference type="HOGENOM" id="CLU_021802_2_0_2"/>
<keyword evidence="3 9" id="KW-0028">Amino-acid biosynthesis</keyword>
<dbReference type="SUPFAM" id="SSF53187">
    <property type="entry name" value="Zn-dependent exopeptidases"/>
    <property type="match status" value="1"/>
</dbReference>
<keyword evidence="8 9" id="KW-0170">Cobalt</keyword>
<dbReference type="eggNOG" id="arCOG01107">
    <property type="taxonomic scope" value="Archaea"/>
</dbReference>
<dbReference type="RefSeq" id="WP_013738503.1">
    <property type="nucleotide sequence ID" value="NC_015435.1"/>
</dbReference>
<dbReference type="OrthoDB" id="133929at2157"/>
<dbReference type="GO" id="GO:0016811">
    <property type="term" value="F:hydrolase activity, acting on carbon-nitrogen (but not peptide) bonds, in linear amides"/>
    <property type="evidence" value="ECO:0007669"/>
    <property type="project" value="UniProtKB-UniRule"/>
</dbReference>
<dbReference type="KEGG" id="mcn:Mcup_1903"/>
<dbReference type="InterPro" id="IPR002933">
    <property type="entry name" value="Peptidase_M20"/>
</dbReference>
<comment type="function">
    <text evidence="9">Catalyzes the release of L-lysine from [LysW]-gamma-L-lysine and the release of L-ornithine from [LysW]-L-ornithine.</text>
</comment>
<evidence type="ECO:0000256" key="4">
    <source>
        <dbReference type="ARBA" id="ARBA00022723"/>
    </source>
</evidence>
<feature type="active site" evidence="9">
    <location>
        <position position="69"/>
    </location>
</feature>
<keyword evidence="7 9" id="KW-0457">Lysine biosynthesis</keyword>
<dbReference type="InterPro" id="IPR036264">
    <property type="entry name" value="Bact_exopeptidase_dim_dom"/>
</dbReference>
<evidence type="ECO:0000256" key="6">
    <source>
        <dbReference type="ARBA" id="ARBA00022833"/>
    </source>
</evidence>
<dbReference type="Proteomes" id="UP000007812">
    <property type="component" value="Chromosome"/>
</dbReference>
<keyword evidence="1 9" id="KW-0963">Cytoplasm</keyword>
<evidence type="ECO:0000256" key="7">
    <source>
        <dbReference type="ARBA" id="ARBA00023154"/>
    </source>
</evidence>
<sequence length="345" mass="38343">MHLEKESLKQKGRKLLEELLSVYTPSGSEDKALKVFEWIEKEFNLKLNVTKSNSYLLGRGEILLASHIDTVQGFIEPSVSGETISGRGAVDAKGPLTSMILAGWILNDLGCGVEIAALSDEENMSKGAKELLSSSRRFSHIVIGEPTNTTHIAIEYRGLMRLSIKCKGNPEHSSSSHDNVILKRIPSIMKVSQLHSEYSLPTIVPTILRSGSSANVTPEDLYVHFDIRFPYEVNYNDILSKFKEEFDECDIEIGELIHPVKVSPSTPLVRSLMRGLIRQGMRPSLVKKSGTSDMNILASITPSIATYGPGDSRLEHTEFERITLDEIYIATMTYVNSLEELCSKN</sequence>
<dbReference type="InterPro" id="IPR050072">
    <property type="entry name" value="Peptidase_M20A"/>
</dbReference>
<dbReference type="GO" id="GO:0050897">
    <property type="term" value="F:cobalt ion binding"/>
    <property type="evidence" value="ECO:0007669"/>
    <property type="project" value="UniProtKB-UniRule"/>
</dbReference>
<evidence type="ECO:0000256" key="8">
    <source>
        <dbReference type="ARBA" id="ARBA00023285"/>
    </source>
</evidence>
<feature type="domain" description="Peptidase M20 dimerisation" evidence="10">
    <location>
        <begin position="155"/>
        <end position="248"/>
    </location>
</feature>
<dbReference type="UniPathway" id="UPA00033">
    <property type="reaction ID" value="UER00039"/>
</dbReference>
<evidence type="ECO:0000259" key="10">
    <source>
        <dbReference type="Pfam" id="PF07687"/>
    </source>
</evidence>
<dbReference type="InterPro" id="IPR010175">
    <property type="entry name" value="LysK"/>
</dbReference>
<name>F4G1B8_METCR</name>
<comment type="pathway">
    <text evidence="9">Amino-acid biosynthesis; L-arginine biosynthesis.</text>
</comment>